<dbReference type="KEGG" id="soy:115877580"/>
<evidence type="ECO:0000256" key="1">
    <source>
        <dbReference type="ARBA" id="ARBA00004477"/>
    </source>
</evidence>
<feature type="transmembrane region" description="Helical" evidence="11">
    <location>
        <begin position="166"/>
        <end position="187"/>
    </location>
</feature>
<protein>
    <submittedName>
        <fullName evidence="13">ER lumen protein-retaining receptor erd-2.2-like</fullName>
    </submittedName>
</protein>
<dbReference type="GO" id="GO:0046923">
    <property type="term" value="F:ER retention sequence binding"/>
    <property type="evidence" value="ECO:0007669"/>
    <property type="project" value="InterPro"/>
</dbReference>
<keyword evidence="4 11" id="KW-0812">Transmembrane</keyword>
<comment type="similarity">
    <text evidence="2">Belongs to the ERD2 family.</text>
</comment>
<dbReference type="InterPro" id="IPR000133">
    <property type="entry name" value="ER_ret_rcpt"/>
</dbReference>
<keyword evidence="3" id="KW-0813">Transport</keyword>
<comment type="subcellular location">
    <subcellularLocation>
        <location evidence="1">Endoplasmic reticulum membrane</location>
        <topology evidence="1">Multi-pass membrane protein</topology>
    </subcellularLocation>
</comment>
<dbReference type="AlphaFoldDB" id="A0A6J2XG43"/>
<reference evidence="13" key="1">
    <citation type="submission" date="2025-08" db="UniProtKB">
        <authorList>
            <consortium name="RefSeq"/>
        </authorList>
    </citation>
    <scope>IDENTIFICATION</scope>
    <source>
        <tissue evidence="13">Gonads</tissue>
    </source>
</reference>
<dbReference type="InParanoid" id="A0A6J2XG43"/>
<evidence type="ECO:0000313" key="12">
    <source>
        <dbReference type="Proteomes" id="UP000504635"/>
    </source>
</evidence>
<evidence type="ECO:0000256" key="5">
    <source>
        <dbReference type="ARBA" id="ARBA00022824"/>
    </source>
</evidence>
<accession>A0A6J2XG43</accession>
<evidence type="ECO:0000256" key="9">
    <source>
        <dbReference type="ARBA" id="ARBA00023136"/>
    </source>
</evidence>
<dbReference type="GO" id="GO:0006621">
    <property type="term" value="P:protein retention in ER lumen"/>
    <property type="evidence" value="ECO:0007669"/>
    <property type="project" value="InterPro"/>
</dbReference>
<dbReference type="GO" id="GO:0005789">
    <property type="term" value="C:endoplasmic reticulum membrane"/>
    <property type="evidence" value="ECO:0007669"/>
    <property type="project" value="UniProtKB-SubCell"/>
</dbReference>
<keyword evidence="8 11" id="KW-1133">Transmembrane helix</keyword>
<evidence type="ECO:0000256" key="11">
    <source>
        <dbReference type="SAM" id="Phobius"/>
    </source>
</evidence>
<evidence type="ECO:0000256" key="2">
    <source>
        <dbReference type="ARBA" id="ARBA00010120"/>
    </source>
</evidence>
<dbReference type="RefSeq" id="XP_030749689.1">
    <property type="nucleotide sequence ID" value="XM_030893829.1"/>
</dbReference>
<dbReference type="GeneID" id="115877580"/>
<evidence type="ECO:0000256" key="8">
    <source>
        <dbReference type="ARBA" id="ARBA00022989"/>
    </source>
</evidence>
<evidence type="ECO:0000256" key="7">
    <source>
        <dbReference type="ARBA" id="ARBA00022927"/>
    </source>
</evidence>
<keyword evidence="5" id="KW-0256">Endoplasmic reticulum</keyword>
<evidence type="ECO:0000256" key="4">
    <source>
        <dbReference type="ARBA" id="ARBA00022692"/>
    </source>
</evidence>
<feature type="transmembrane region" description="Helical" evidence="11">
    <location>
        <begin position="6"/>
        <end position="28"/>
    </location>
</feature>
<gene>
    <name evidence="13" type="primary">LOC115877580</name>
</gene>
<dbReference type="Proteomes" id="UP000504635">
    <property type="component" value="Unplaced"/>
</dbReference>
<evidence type="ECO:0000313" key="13">
    <source>
        <dbReference type="RefSeq" id="XP_030749689.1"/>
    </source>
</evidence>
<evidence type="ECO:0000256" key="6">
    <source>
        <dbReference type="ARBA" id="ARBA00022892"/>
    </source>
</evidence>
<organism evidence="12 13">
    <name type="scientific">Sitophilus oryzae</name>
    <name type="common">Rice weevil</name>
    <name type="synonym">Curculio oryzae</name>
    <dbReference type="NCBI Taxonomy" id="7048"/>
    <lineage>
        <taxon>Eukaryota</taxon>
        <taxon>Metazoa</taxon>
        <taxon>Ecdysozoa</taxon>
        <taxon>Arthropoda</taxon>
        <taxon>Hexapoda</taxon>
        <taxon>Insecta</taxon>
        <taxon>Pterygota</taxon>
        <taxon>Neoptera</taxon>
        <taxon>Endopterygota</taxon>
        <taxon>Coleoptera</taxon>
        <taxon>Polyphaga</taxon>
        <taxon>Cucujiformia</taxon>
        <taxon>Curculionidae</taxon>
        <taxon>Dryophthorinae</taxon>
        <taxon>Sitophilus</taxon>
    </lineage>
</organism>
<keyword evidence="12" id="KW-1185">Reference proteome</keyword>
<dbReference type="PANTHER" id="PTHR10585">
    <property type="entry name" value="ER LUMEN PROTEIN RETAINING RECEPTOR"/>
    <property type="match status" value="1"/>
</dbReference>
<feature type="transmembrane region" description="Helical" evidence="11">
    <location>
        <begin position="193"/>
        <end position="213"/>
    </location>
</feature>
<dbReference type="PRINTS" id="PR00660">
    <property type="entry name" value="ERLUMENR"/>
</dbReference>
<keyword evidence="6" id="KW-0931">ER-Golgi transport</keyword>
<dbReference type="GO" id="GO:0016192">
    <property type="term" value="P:vesicle-mediated transport"/>
    <property type="evidence" value="ECO:0007669"/>
    <property type="project" value="UniProtKB-KW"/>
</dbReference>
<dbReference type="GO" id="GO:0015031">
    <property type="term" value="P:protein transport"/>
    <property type="evidence" value="ECO:0007669"/>
    <property type="project" value="UniProtKB-KW"/>
</dbReference>
<keyword evidence="9 11" id="KW-0472">Membrane</keyword>
<name>A0A6J2XG43_SITOR</name>
<keyword evidence="10" id="KW-0675">Receptor</keyword>
<evidence type="ECO:0000256" key="10">
    <source>
        <dbReference type="ARBA" id="ARBA00023170"/>
    </source>
</evidence>
<evidence type="ECO:0000256" key="3">
    <source>
        <dbReference type="ARBA" id="ARBA00022448"/>
    </source>
</evidence>
<feature type="transmembrane region" description="Helical" evidence="11">
    <location>
        <begin position="65"/>
        <end position="86"/>
    </location>
</feature>
<sequence>MSEIDMNYIILVADCLHVVAILPLLANMKFNKTLGISQNTLLLFAMAFGARFFDIFLGSCMHANVYLITTFIAGSYAFMAIFFFFFSTTDDRKTDRFSFVRILVPSTLCGILLNHVTLGNHGIVSWDQLEPCELTWATSIYMEAAAIVPQYQMIKTIQEGRPVRRYVIFLILYRILYTVDGIYRYYFEDHTDPISFFCGLVEIAVLLKTFLTIRHMAALKKPRLTV</sequence>
<keyword evidence="7" id="KW-0653">Protein transport</keyword>
<feature type="transmembrane region" description="Helical" evidence="11">
    <location>
        <begin position="40"/>
        <end position="59"/>
    </location>
</feature>
<dbReference type="Pfam" id="PF00810">
    <property type="entry name" value="ER_lumen_recept"/>
    <property type="match status" value="1"/>
</dbReference>
<proteinExistence type="inferred from homology"/>